<comment type="caution">
    <text evidence="1">The sequence shown here is derived from an EMBL/GenBank/DDBJ whole genome shotgun (WGS) entry which is preliminary data.</text>
</comment>
<organism evidence="1 2">
    <name type="scientific">Neorhizobium huautlense</name>
    <dbReference type="NCBI Taxonomy" id="67774"/>
    <lineage>
        <taxon>Bacteria</taxon>
        <taxon>Pseudomonadati</taxon>
        <taxon>Pseudomonadota</taxon>
        <taxon>Alphaproteobacteria</taxon>
        <taxon>Hyphomicrobiales</taxon>
        <taxon>Rhizobiaceae</taxon>
        <taxon>Rhizobium/Agrobacterium group</taxon>
        <taxon>Neorhizobium</taxon>
    </lineage>
</organism>
<reference evidence="1 2" key="1">
    <citation type="submission" date="2023-07" db="EMBL/GenBank/DDBJ databases">
        <title>Sorghum-associated microbial communities from plants grown in Nebraska, USA.</title>
        <authorList>
            <person name="Schachtman D."/>
        </authorList>
    </citation>
    <scope>NUCLEOTIDE SEQUENCE [LARGE SCALE GENOMIC DNA]</scope>
    <source>
        <strain evidence="1 2">DS1307</strain>
    </source>
</reference>
<accession>A0ABT9Q206</accession>
<dbReference type="Proteomes" id="UP001241472">
    <property type="component" value="Unassembled WGS sequence"/>
</dbReference>
<sequence>MLSLMRSSGLTSVRRSTKKVFPMTNTFKVAGTTSWQPAIDGADYSRVGSGEYAVRRSLHRSVGACCEP</sequence>
<name>A0ABT9Q206_9HYPH</name>
<evidence type="ECO:0000313" key="2">
    <source>
        <dbReference type="Proteomes" id="UP001241472"/>
    </source>
</evidence>
<keyword evidence="2" id="KW-1185">Reference proteome</keyword>
<dbReference type="EMBL" id="JAUSRF010000039">
    <property type="protein sequence ID" value="MDP9840764.1"/>
    <property type="molecule type" value="Genomic_DNA"/>
</dbReference>
<gene>
    <name evidence="1" type="ORF">J2T09_005552</name>
</gene>
<evidence type="ECO:0000313" key="1">
    <source>
        <dbReference type="EMBL" id="MDP9840764.1"/>
    </source>
</evidence>
<protein>
    <submittedName>
        <fullName evidence="1">Uncharacterized protein</fullName>
    </submittedName>
</protein>
<proteinExistence type="predicted"/>